<comment type="catalytic activity">
    <reaction evidence="1 7">
        <text>L-glutamate = D-glutamate</text>
        <dbReference type="Rhea" id="RHEA:12813"/>
        <dbReference type="ChEBI" id="CHEBI:29985"/>
        <dbReference type="ChEBI" id="CHEBI:29986"/>
        <dbReference type="EC" id="5.1.1.3"/>
    </reaction>
</comment>
<proteinExistence type="inferred from homology"/>
<evidence type="ECO:0000256" key="6">
    <source>
        <dbReference type="ARBA" id="ARBA00023316"/>
    </source>
</evidence>
<organism evidence="8 9">
    <name type="scientific">Alcaligenes aquatilis</name>
    <dbReference type="NCBI Taxonomy" id="323284"/>
    <lineage>
        <taxon>Bacteria</taxon>
        <taxon>Pseudomonadati</taxon>
        <taxon>Pseudomonadota</taxon>
        <taxon>Betaproteobacteria</taxon>
        <taxon>Burkholderiales</taxon>
        <taxon>Alcaligenaceae</taxon>
        <taxon>Alcaligenes</taxon>
    </lineage>
</organism>
<protein>
    <recommendedName>
        <fullName evidence="2 7">Glutamate racemase</fullName>
        <ecNumber evidence="2 7">5.1.1.3</ecNumber>
    </recommendedName>
</protein>
<gene>
    <name evidence="7 8" type="primary">murI</name>
    <name evidence="8" type="ORF">D3M96_15065</name>
</gene>
<evidence type="ECO:0000313" key="8">
    <source>
        <dbReference type="EMBL" id="AYN21736.1"/>
    </source>
</evidence>
<evidence type="ECO:0000256" key="7">
    <source>
        <dbReference type="HAMAP-Rule" id="MF_00258"/>
    </source>
</evidence>
<dbReference type="InterPro" id="IPR018187">
    <property type="entry name" value="Asp/Glu_racemase_AS_1"/>
</dbReference>
<sequence length="282" mass="30274">MSSPTTPTFAQAPIGLFDSGVGGLSIWRALRQSLPNENLLYLADSQCAPYGDRSPEWIIERSLCMTQLLVDQGCKALVIACNTATLVAAQALRDTLSIPIIAIEPAIKPAAALSRSRSIALMATSRTLDSGGLQSLIERYASDVEVIRIPCPGLADRVEALQLSGPEIEAELRARLAPALQSQADTLVLGCTHYPFLRPTIEAISGSRFHILEPSFAVAAQVHRRLEQTNCLNTQTQAGNSAFISSAPMEQARQVIRALTGLIEPVMLSFPTQAGTRPIVTD</sequence>
<dbReference type="PROSITE" id="PS00924">
    <property type="entry name" value="ASP_GLU_RACEMASE_2"/>
    <property type="match status" value="1"/>
</dbReference>
<dbReference type="RefSeq" id="WP_121739428.1">
    <property type="nucleotide sequence ID" value="NZ_CP032153.1"/>
</dbReference>
<evidence type="ECO:0000256" key="3">
    <source>
        <dbReference type="ARBA" id="ARBA00022960"/>
    </source>
</evidence>
<keyword evidence="5 7" id="KW-0413">Isomerase</keyword>
<keyword evidence="3 7" id="KW-0133">Cell shape</keyword>
<dbReference type="GO" id="GO:0009252">
    <property type="term" value="P:peptidoglycan biosynthetic process"/>
    <property type="evidence" value="ECO:0007669"/>
    <property type="project" value="UniProtKB-UniRule"/>
</dbReference>
<dbReference type="AlphaFoldDB" id="A0A3G2HX31"/>
<dbReference type="InterPro" id="IPR033134">
    <property type="entry name" value="Asp/Glu_racemase_AS_2"/>
</dbReference>
<dbReference type="EC" id="5.1.1.3" evidence="2 7"/>
<dbReference type="FunFam" id="3.40.50.1860:FF:000001">
    <property type="entry name" value="Glutamate racemase"/>
    <property type="match status" value="1"/>
</dbReference>
<evidence type="ECO:0000256" key="2">
    <source>
        <dbReference type="ARBA" id="ARBA00013090"/>
    </source>
</evidence>
<dbReference type="SUPFAM" id="SSF53681">
    <property type="entry name" value="Aspartate/glutamate racemase"/>
    <property type="match status" value="2"/>
</dbReference>
<name>A0A3G2HX31_9BURK</name>
<accession>A0A3G2HX31</accession>
<dbReference type="Proteomes" id="UP000268070">
    <property type="component" value="Chromosome"/>
</dbReference>
<feature type="active site" description="Proton donor/acceptor" evidence="7">
    <location>
        <position position="81"/>
    </location>
</feature>
<dbReference type="GO" id="GO:0071555">
    <property type="term" value="P:cell wall organization"/>
    <property type="evidence" value="ECO:0007669"/>
    <property type="project" value="UniProtKB-KW"/>
</dbReference>
<dbReference type="Pfam" id="PF01177">
    <property type="entry name" value="Asp_Glu_race"/>
    <property type="match status" value="1"/>
</dbReference>
<dbReference type="EMBL" id="CP032153">
    <property type="protein sequence ID" value="AYN21736.1"/>
    <property type="molecule type" value="Genomic_DNA"/>
</dbReference>
<dbReference type="InterPro" id="IPR015942">
    <property type="entry name" value="Asp/Glu/hydantoin_racemase"/>
</dbReference>
<dbReference type="GO" id="GO:0008360">
    <property type="term" value="P:regulation of cell shape"/>
    <property type="evidence" value="ECO:0007669"/>
    <property type="project" value="UniProtKB-KW"/>
</dbReference>
<dbReference type="OrthoDB" id="9801055at2"/>
<feature type="active site" description="Proton donor/acceptor" evidence="7">
    <location>
        <position position="191"/>
    </location>
</feature>
<comment type="pathway">
    <text evidence="7">Cell wall biogenesis; peptidoglycan biosynthesis.</text>
</comment>
<dbReference type="UniPathway" id="UPA00219"/>
<dbReference type="HAMAP" id="MF_00258">
    <property type="entry name" value="Glu_racemase"/>
    <property type="match status" value="1"/>
</dbReference>
<evidence type="ECO:0000256" key="5">
    <source>
        <dbReference type="ARBA" id="ARBA00023235"/>
    </source>
</evidence>
<dbReference type="PANTHER" id="PTHR21198:SF2">
    <property type="entry name" value="GLUTAMATE RACEMASE"/>
    <property type="match status" value="1"/>
</dbReference>
<keyword evidence="4 7" id="KW-0573">Peptidoglycan synthesis</keyword>
<keyword evidence="6 7" id="KW-0961">Cell wall biogenesis/degradation</keyword>
<dbReference type="KEGG" id="aaqu:D3M96_15065"/>
<feature type="binding site" evidence="7">
    <location>
        <begin position="82"/>
        <end position="83"/>
    </location>
    <ligand>
        <name>substrate</name>
    </ligand>
</feature>
<feature type="binding site" evidence="7">
    <location>
        <begin position="192"/>
        <end position="193"/>
    </location>
    <ligand>
        <name>substrate</name>
    </ligand>
</feature>
<dbReference type="InterPro" id="IPR004391">
    <property type="entry name" value="Glu_race"/>
</dbReference>
<evidence type="ECO:0000256" key="1">
    <source>
        <dbReference type="ARBA" id="ARBA00001602"/>
    </source>
</evidence>
<evidence type="ECO:0000256" key="4">
    <source>
        <dbReference type="ARBA" id="ARBA00022984"/>
    </source>
</evidence>
<dbReference type="PANTHER" id="PTHR21198">
    <property type="entry name" value="GLUTAMATE RACEMASE"/>
    <property type="match status" value="1"/>
</dbReference>
<feature type="binding site" evidence="7">
    <location>
        <begin position="50"/>
        <end position="51"/>
    </location>
    <ligand>
        <name>substrate</name>
    </ligand>
</feature>
<dbReference type="GO" id="GO:0008881">
    <property type="term" value="F:glutamate racemase activity"/>
    <property type="evidence" value="ECO:0007669"/>
    <property type="project" value="UniProtKB-UniRule"/>
</dbReference>
<feature type="binding site" evidence="7">
    <location>
        <begin position="18"/>
        <end position="19"/>
    </location>
    <ligand>
        <name>substrate</name>
    </ligand>
</feature>
<dbReference type="Gene3D" id="3.40.50.1860">
    <property type="match status" value="2"/>
</dbReference>
<dbReference type="NCBIfam" id="TIGR00067">
    <property type="entry name" value="glut_race"/>
    <property type="match status" value="1"/>
</dbReference>
<evidence type="ECO:0000313" key="9">
    <source>
        <dbReference type="Proteomes" id="UP000268070"/>
    </source>
</evidence>
<comment type="similarity">
    <text evidence="7">Belongs to the aspartate/glutamate racemases family.</text>
</comment>
<comment type="function">
    <text evidence="7">Provides the (R)-glutamate required for cell wall biosynthesis.</text>
</comment>
<dbReference type="InterPro" id="IPR001920">
    <property type="entry name" value="Asp/Glu_race"/>
</dbReference>
<dbReference type="PROSITE" id="PS00923">
    <property type="entry name" value="ASP_GLU_RACEMASE_1"/>
    <property type="match status" value="1"/>
</dbReference>
<reference evidence="8 9" key="1">
    <citation type="submission" date="2018-09" db="EMBL/GenBank/DDBJ databases">
        <title>Complete genome sequence of the hydrocarbonoclastic bacterium Alcaligenes aquatilis QD168, isolated from a crude-oil polluted marine sediment of Central Chile.</title>
        <authorList>
            <person name="Duran R.E."/>
            <person name="Barra B."/>
            <person name="Salva-Serra F."/>
            <person name="Mendez V."/>
            <person name="Moore E.R.B."/>
            <person name="Seeger M."/>
        </authorList>
    </citation>
    <scope>NUCLEOTIDE SEQUENCE [LARGE SCALE GENOMIC DNA]</scope>
    <source>
        <strain evidence="8 9">QD168</strain>
    </source>
</reference>